<dbReference type="AlphaFoldDB" id="A0A0M2V217"/>
<evidence type="ECO:0000256" key="1">
    <source>
        <dbReference type="SAM" id="Coils"/>
    </source>
</evidence>
<keyword evidence="1" id="KW-0175">Coiled coil</keyword>
<name>A0A0M2V217_9BACT</name>
<evidence type="ECO:0008006" key="4">
    <source>
        <dbReference type="Google" id="ProtNLM"/>
    </source>
</evidence>
<keyword evidence="3" id="KW-1185">Reference proteome</keyword>
<comment type="caution">
    <text evidence="2">The sequence shown here is derived from an EMBL/GenBank/DDBJ whole genome shotgun (WGS) entry which is preliminary data.</text>
</comment>
<feature type="coiled-coil region" evidence="1">
    <location>
        <begin position="16"/>
        <end position="50"/>
    </location>
</feature>
<protein>
    <recommendedName>
        <fullName evidence="4">Chromosome partition protein Smc</fullName>
    </recommendedName>
</protein>
<dbReference type="Proteomes" id="UP000034954">
    <property type="component" value="Unassembled WGS sequence"/>
</dbReference>
<evidence type="ECO:0000313" key="3">
    <source>
        <dbReference type="Proteomes" id="UP000034954"/>
    </source>
</evidence>
<organism evidence="2 3">
    <name type="scientific">Candidatus Brocadia fulgida</name>
    <dbReference type="NCBI Taxonomy" id="380242"/>
    <lineage>
        <taxon>Bacteria</taxon>
        <taxon>Pseudomonadati</taxon>
        <taxon>Planctomycetota</taxon>
        <taxon>Candidatus Brocadiia</taxon>
        <taxon>Candidatus Brocadiales</taxon>
        <taxon>Candidatus Brocadiaceae</taxon>
        <taxon>Candidatus Brocadia</taxon>
    </lineage>
</organism>
<dbReference type="EMBL" id="LAQJ01000011">
    <property type="protein sequence ID" value="KKO21171.1"/>
    <property type="molecule type" value="Genomic_DNA"/>
</dbReference>
<evidence type="ECO:0000313" key="2">
    <source>
        <dbReference type="EMBL" id="KKO21171.1"/>
    </source>
</evidence>
<accession>A0A0M2V217</accession>
<gene>
    <name evidence="2" type="ORF">BROFUL_00100</name>
</gene>
<sequence length="196" mass="22356">MVQQTAYKEIEEVKTYKKLKNQLLAEQKTLSDTESKLAQIKQSIKELEERSSKGEVVKKDAIERFVKNEITQAELDSTRKKVLAMTKEYSDALELTSFSEEVIAEQQSGISKIEREMKAVSSDIWDKIAVICQDKFEKAVGDTASFLWVAMRSGGRYVPMLYPNDLPERFRAIAAPDSKECETIKTSLWNEFVGVE</sequence>
<reference evidence="2 3" key="1">
    <citation type="journal article" date="2013" name="BMC Microbiol.">
        <title>Identification of the type II cytochrome c maturation pathway in anammox bacteria by comparative genomics.</title>
        <authorList>
            <person name="Ferousi C."/>
            <person name="Speth D.R."/>
            <person name="Reimann J."/>
            <person name="Op den Camp H.J."/>
            <person name="Allen J.W."/>
            <person name="Keltjens J.T."/>
            <person name="Jetten M.S."/>
        </authorList>
    </citation>
    <scope>NUCLEOTIDE SEQUENCE [LARGE SCALE GENOMIC DNA]</scope>
    <source>
        <strain evidence="2">RU1</strain>
    </source>
</reference>
<proteinExistence type="predicted"/>